<dbReference type="InterPro" id="IPR002429">
    <property type="entry name" value="CcO_II-like_C"/>
</dbReference>
<name>A0A0B5GCN8_MALCL</name>
<comment type="cofactor">
    <cofactor evidence="13">
        <name>Cu cation</name>
        <dbReference type="ChEBI" id="CHEBI:23378"/>
    </cofactor>
    <text evidence="13">Binds a copper A center.</text>
</comment>
<accession>A0A0B5GCN8</accession>
<feature type="transmembrane region" description="Helical" evidence="14">
    <location>
        <begin position="37"/>
        <end position="57"/>
    </location>
</feature>
<keyword evidence="13 17" id="KW-0496">Mitochondrion</keyword>
<evidence type="ECO:0000256" key="3">
    <source>
        <dbReference type="ARBA" id="ARBA00022448"/>
    </source>
</evidence>
<keyword evidence="11 13" id="KW-0472">Membrane</keyword>
<dbReference type="PROSITE" id="PS00078">
    <property type="entry name" value="COX2"/>
    <property type="match status" value="1"/>
</dbReference>
<keyword evidence="6 13" id="KW-0479">Metal-binding</keyword>
<dbReference type="Gene3D" id="2.60.40.420">
    <property type="entry name" value="Cupredoxins - blue copper proteins"/>
    <property type="match status" value="1"/>
</dbReference>
<evidence type="ECO:0000256" key="8">
    <source>
        <dbReference type="ARBA" id="ARBA00022982"/>
    </source>
</evidence>
<dbReference type="InterPro" id="IPR014222">
    <property type="entry name" value="Cyt_c_oxidase_su2"/>
</dbReference>
<evidence type="ECO:0000259" key="15">
    <source>
        <dbReference type="PROSITE" id="PS50857"/>
    </source>
</evidence>
<dbReference type="GO" id="GO:0005507">
    <property type="term" value="F:copper ion binding"/>
    <property type="evidence" value="ECO:0007669"/>
    <property type="project" value="InterPro"/>
</dbReference>
<evidence type="ECO:0000256" key="13">
    <source>
        <dbReference type="RuleBase" id="RU000457"/>
    </source>
</evidence>
<geneLocation type="mitochondrion" evidence="17"/>
<dbReference type="InterPro" id="IPR008972">
    <property type="entry name" value="Cupredoxin"/>
</dbReference>
<keyword evidence="13" id="KW-0999">Mitochondrion inner membrane</keyword>
<keyword evidence="4 13" id="KW-0679">Respiratory chain</keyword>
<dbReference type="NCBIfam" id="TIGR02866">
    <property type="entry name" value="CoxB"/>
    <property type="match status" value="1"/>
</dbReference>
<evidence type="ECO:0000313" key="17">
    <source>
        <dbReference type="EMBL" id="AJF22856.1"/>
    </source>
</evidence>
<evidence type="ECO:0000256" key="6">
    <source>
        <dbReference type="ARBA" id="ARBA00022723"/>
    </source>
</evidence>
<dbReference type="CDD" id="cd13912">
    <property type="entry name" value="CcO_II_C"/>
    <property type="match status" value="1"/>
</dbReference>
<keyword evidence="5 13" id="KW-0812">Transmembrane</keyword>
<dbReference type="GO" id="GO:0004129">
    <property type="term" value="F:cytochrome-c oxidase activity"/>
    <property type="evidence" value="ECO:0007669"/>
    <property type="project" value="UniProtKB-EC"/>
</dbReference>
<comment type="catalytic activity">
    <reaction evidence="12">
        <text>4 Fe(II)-[cytochrome c] + O2 + 8 H(+)(in) = 4 Fe(III)-[cytochrome c] + 2 H2O + 4 H(+)(out)</text>
        <dbReference type="Rhea" id="RHEA:11436"/>
        <dbReference type="Rhea" id="RHEA-COMP:10350"/>
        <dbReference type="Rhea" id="RHEA-COMP:14399"/>
        <dbReference type="ChEBI" id="CHEBI:15377"/>
        <dbReference type="ChEBI" id="CHEBI:15378"/>
        <dbReference type="ChEBI" id="CHEBI:15379"/>
        <dbReference type="ChEBI" id="CHEBI:29033"/>
        <dbReference type="ChEBI" id="CHEBI:29034"/>
        <dbReference type="EC" id="7.1.1.9"/>
    </reaction>
    <physiologicalReaction direction="left-to-right" evidence="12">
        <dbReference type="Rhea" id="RHEA:11437"/>
    </physiologicalReaction>
</comment>
<dbReference type="FunFam" id="2.60.40.420:FF:000001">
    <property type="entry name" value="Cytochrome c oxidase subunit 2"/>
    <property type="match status" value="1"/>
</dbReference>
<dbReference type="SUPFAM" id="SSF81464">
    <property type="entry name" value="Cytochrome c oxidase subunit II-like, transmembrane region"/>
    <property type="match status" value="1"/>
</dbReference>
<comment type="subcellular location">
    <subcellularLocation>
        <location evidence="1">Membrane</location>
        <topology evidence="1">Multi-pass membrane protein</topology>
    </subcellularLocation>
    <subcellularLocation>
        <location evidence="13">Mitochondrion inner membrane</location>
        <topology evidence="13">Multi-pass membrane protein</topology>
    </subcellularLocation>
</comment>
<keyword evidence="9 14" id="KW-1133">Transmembrane helix</keyword>
<dbReference type="PANTHER" id="PTHR22888:SF9">
    <property type="entry name" value="CYTOCHROME C OXIDASE SUBUNIT 2"/>
    <property type="match status" value="1"/>
</dbReference>
<keyword evidence="7" id="KW-1278">Translocase</keyword>
<keyword evidence="10 13" id="KW-0186">Copper</keyword>
<keyword evidence="3 13" id="KW-0813">Transport</keyword>
<dbReference type="InterPro" id="IPR011759">
    <property type="entry name" value="Cyt_c_oxidase_su2_TM_dom"/>
</dbReference>
<evidence type="ECO:0000256" key="9">
    <source>
        <dbReference type="ARBA" id="ARBA00022989"/>
    </source>
</evidence>
<dbReference type="PANTHER" id="PTHR22888">
    <property type="entry name" value="CYTOCHROME C OXIDASE, SUBUNIT II"/>
    <property type="match status" value="1"/>
</dbReference>
<dbReference type="EMBL" id="KP165387">
    <property type="protein sequence ID" value="AJF22856.1"/>
    <property type="molecule type" value="Genomic_DNA"/>
</dbReference>
<dbReference type="PROSITE" id="PS50999">
    <property type="entry name" value="COX2_TM"/>
    <property type="match status" value="1"/>
</dbReference>
<evidence type="ECO:0000256" key="14">
    <source>
        <dbReference type="SAM" id="Phobius"/>
    </source>
</evidence>
<evidence type="ECO:0000256" key="4">
    <source>
        <dbReference type="ARBA" id="ARBA00022660"/>
    </source>
</evidence>
<keyword evidence="17" id="KW-0560">Oxidoreductase</keyword>
<evidence type="ECO:0000256" key="2">
    <source>
        <dbReference type="ARBA" id="ARBA00007866"/>
    </source>
</evidence>
<dbReference type="PROSITE" id="PS50857">
    <property type="entry name" value="COX2_CUA"/>
    <property type="match status" value="1"/>
</dbReference>
<evidence type="ECO:0000256" key="5">
    <source>
        <dbReference type="ARBA" id="ARBA00022692"/>
    </source>
</evidence>
<dbReference type="InterPro" id="IPR001505">
    <property type="entry name" value="Copper_CuA"/>
</dbReference>
<dbReference type="InterPro" id="IPR045187">
    <property type="entry name" value="CcO_II"/>
</dbReference>
<evidence type="ECO:0000256" key="1">
    <source>
        <dbReference type="ARBA" id="ARBA00004141"/>
    </source>
</evidence>
<reference evidence="17" key="1">
    <citation type="journal article" date="2014" name="Nucleic Acids Res.">
        <title>Widespread occurrence of organelle genome-encoded 5S rRNAs including permuted molecules.</title>
        <authorList>
            <person name="Valach M."/>
            <person name="Burger G."/>
            <person name="Gray M.W."/>
            <person name="Lang B.F."/>
        </authorList>
    </citation>
    <scope>NUCLEOTIDE SEQUENCE</scope>
    <source>
        <strain evidence="17">ATCC 50740</strain>
    </source>
</reference>
<feature type="domain" description="Cytochrome oxidase subunit II transmembrane region profile" evidence="16">
    <location>
        <begin position="15"/>
        <end position="136"/>
    </location>
</feature>
<feature type="transmembrane region" description="Helical" evidence="14">
    <location>
        <begin position="104"/>
        <end position="123"/>
    </location>
</feature>
<gene>
    <name evidence="17" type="primary">cox2</name>
</gene>
<organism evidence="17">
    <name type="scientific">Malawimonas californiana</name>
    <name type="common">Flagellated protozoan</name>
    <dbReference type="NCBI Taxonomy" id="221722"/>
    <lineage>
        <taxon>Eukaryota</taxon>
        <taxon>Malawimonadida</taxon>
        <taxon>Malawimonadidae</taxon>
        <taxon>Malawimonas</taxon>
    </lineage>
</organism>
<keyword evidence="8 13" id="KW-0249">Electron transport</keyword>
<dbReference type="GO" id="GO:0016491">
    <property type="term" value="F:oxidoreductase activity"/>
    <property type="evidence" value="ECO:0007669"/>
    <property type="project" value="UniProtKB-KW"/>
</dbReference>
<dbReference type="Pfam" id="PF00116">
    <property type="entry name" value="COX2"/>
    <property type="match status" value="1"/>
</dbReference>
<dbReference type="GeneID" id="22976043"/>
<dbReference type="GO" id="GO:0005743">
    <property type="term" value="C:mitochondrial inner membrane"/>
    <property type="evidence" value="ECO:0007669"/>
    <property type="project" value="UniProtKB-SubCell"/>
</dbReference>
<dbReference type="AlphaFoldDB" id="A0A0B5GCN8"/>
<sequence>MNILNIFNNYIYTDASVPYQLGFQDSASPMAEGIFDLHHQIFFFLIIILTVVSMYLFKIIFSFSYRKDILDLLSEANQYIYIPVLSPYIDKRLALRTREVPHNLFLEIIWTIVPAIVLLYMAIKSFSLLLVGQFIPEPALTFKAIAHQWYWTYEYSDYMLDNNNSILYDSYMLPEEILNPGQFRLLEVDNRIVLPTNTHIRILTTSTDVIHAWTVPSLGVKVDALPGRLNEMNIFITRPGVFYGQCSEICGVNHGFMPIVIEAISPKSFGEWIMDWFSKLISPNVDEIEHKVETIKEEKVEEKAENKNDSVINEYGNVTDTPVYIELHTERFPRLDFKIPVEEPKPHVNKLLEGMGALKPGISGHGNLSHAEWEFYQGDIHRNPNLIEPKPFDTLKGLRFSEHHTDHHHFSKLYEDSLKSRHIDLGSLKDVEPENKSEDK</sequence>
<dbReference type="PRINTS" id="PR01166">
    <property type="entry name" value="CYCOXIDASEII"/>
</dbReference>
<evidence type="ECO:0000256" key="12">
    <source>
        <dbReference type="ARBA" id="ARBA00049512"/>
    </source>
</evidence>
<proteinExistence type="inferred from homology"/>
<evidence type="ECO:0000259" key="16">
    <source>
        <dbReference type="PROSITE" id="PS50999"/>
    </source>
</evidence>
<dbReference type="SUPFAM" id="SSF49503">
    <property type="entry name" value="Cupredoxins"/>
    <property type="match status" value="1"/>
</dbReference>
<dbReference type="GO" id="GO:0042773">
    <property type="term" value="P:ATP synthesis coupled electron transport"/>
    <property type="evidence" value="ECO:0007669"/>
    <property type="project" value="TreeGrafter"/>
</dbReference>
<comment type="similarity">
    <text evidence="2 13">Belongs to the cytochrome c oxidase subunit 2 family.</text>
</comment>
<feature type="domain" description="Cytochrome oxidase subunit II copper A binding" evidence="15">
    <location>
        <begin position="137"/>
        <end position="275"/>
    </location>
</feature>
<dbReference type="Gene3D" id="1.10.287.90">
    <property type="match status" value="1"/>
</dbReference>
<comment type="function">
    <text evidence="13">Component of the cytochrome c oxidase, the last enzyme in the mitochondrial electron transport chain which drives oxidative phosphorylation. The respiratory chain contains 3 multisubunit complexes succinate dehydrogenase (complex II, CII), ubiquinol-cytochrome c oxidoreductase (cytochrome b-c1 complex, complex III, CIII) and cytochrome c oxidase (complex IV, CIV), that cooperate to transfer electrons derived from NADH and succinate to molecular oxygen, creating an electrochemical gradient over the inner membrane that drives transmembrane transport and the ATP synthase. Cytochrome c oxidase is the component of the respiratory chain that catalyzes the reduction of oxygen to water. Electrons originating from reduced cytochrome c in the intermembrane space (IMS) are transferred via the dinuclear copper A center (CU(A)) of subunit 2 and heme A of subunit 1 to the active site in subunit 1, a binuclear center (BNC) formed by heme A3 and copper B (CU(B)). The BNC reduces molecular oxygen to 2 water molecules using 4 electrons from cytochrome c in the IMS and 4 protons from the mitochondrial matrix.</text>
</comment>
<dbReference type="InterPro" id="IPR034210">
    <property type="entry name" value="CcO_II_C"/>
</dbReference>
<dbReference type="Pfam" id="PF02790">
    <property type="entry name" value="COX2_TM"/>
    <property type="match status" value="2"/>
</dbReference>
<dbReference type="RefSeq" id="YP_009118100.1">
    <property type="nucleotide sequence ID" value="NC_026311.1"/>
</dbReference>
<evidence type="ECO:0000256" key="11">
    <source>
        <dbReference type="ARBA" id="ARBA00023136"/>
    </source>
</evidence>
<evidence type="ECO:0000256" key="7">
    <source>
        <dbReference type="ARBA" id="ARBA00022967"/>
    </source>
</evidence>
<protein>
    <recommendedName>
        <fullName evidence="13">Cytochrome c oxidase subunit 2</fullName>
    </recommendedName>
</protein>
<dbReference type="InterPro" id="IPR036257">
    <property type="entry name" value="Cyt_c_oxidase_su2_TM_sf"/>
</dbReference>
<evidence type="ECO:0000256" key="10">
    <source>
        <dbReference type="ARBA" id="ARBA00023008"/>
    </source>
</evidence>